<dbReference type="AlphaFoldDB" id="A0A0L6VSA1"/>
<comment type="caution">
    <text evidence="1">The sequence shown here is derived from an EMBL/GenBank/DDBJ whole genome shotgun (WGS) entry which is preliminary data.</text>
</comment>
<dbReference type="EMBL" id="LAVV01001409">
    <property type="protein sequence ID" value="KNZ63569.1"/>
    <property type="molecule type" value="Genomic_DNA"/>
</dbReference>
<evidence type="ECO:0000313" key="2">
    <source>
        <dbReference type="Proteomes" id="UP000037035"/>
    </source>
</evidence>
<name>A0A0L6VSA1_9BASI</name>
<keyword evidence="2" id="KW-1185">Reference proteome</keyword>
<accession>A0A0L6VSA1</accession>
<dbReference type="Proteomes" id="UP000037035">
    <property type="component" value="Unassembled WGS sequence"/>
</dbReference>
<sequence>MFYKTNEPMVPLPFDLDQLPSFNQAINSIQDMLEGFQLADTLSKLRYIFLIHNLINFSTSTLKQWRSLNRKKVNFTKNRKRNFKRPYLSRNNSTIM</sequence>
<gene>
    <name evidence="1" type="ORF">VP01_11269g1</name>
</gene>
<organism evidence="1 2">
    <name type="scientific">Puccinia sorghi</name>
    <dbReference type="NCBI Taxonomy" id="27349"/>
    <lineage>
        <taxon>Eukaryota</taxon>
        <taxon>Fungi</taxon>
        <taxon>Dikarya</taxon>
        <taxon>Basidiomycota</taxon>
        <taxon>Pucciniomycotina</taxon>
        <taxon>Pucciniomycetes</taxon>
        <taxon>Pucciniales</taxon>
        <taxon>Pucciniaceae</taxon>
        <taxon>Puccinia</taxon>
    </lineage>
</organism>
<proteinExistence type="predicted"/>
<dbReference type="VEuPathDB" id="FungiDB:VP01_11269g1"/>
<reference evidence="1 2" key="1">
    <citation type="submission" date="2015-08" db="EMBL/GenBank/DDBJ databases">
        <title>Next Generation Sequencing and Analysis of the Genome of Puccinia sorghi L Schw, the Causal Agent of Maize Common Rust.</title>
        <authorList>
            <person name="Rochi L."/>
            <person name="Burguener G."/>
            <person name="Darino M."/>
            <person name="Turjanski A."/>
            <person name="Kreff E."/>
            <person name="Dieguez M.J."/>
            <person name="Sacco F."/>
        </authorList>
    </citation>
    <scope>NUCLEOTIDE SEQUENCE [LARGE SCALE GENOMIC DNA]</scope>
    <source>
        <strain evidence="1 2">RO10H11247</strain>
    </source>
</reference>
<evidence type="ECO:0000313" key="1">
    <source>
        <dbReference type="EMBL" id="KNZ63569.1"/>
    </source>
</evidence>
<protein>
    <submittedName>
        <fullName evidence="1">Uncharacterized protein</fullName>
    </submittedName>
</protein>